<dbReference type="Proteomes" id="UP000239181">
    <property type="component" value="Unassembled WGS sequence"/>
</dbReference>
<dbReference type="GO" id="GO:0016747">
    <property type="term" value="F:acyltransferase activity, transferring groups other than amino-acyl groups"/>
    <property type="evidence" value="ECO:0007669"/>
    <property type="project" value="InterPro"/>
</dbReference>
<dbReference type="SUPFAM" id="SSF55729">
    <property type="entry name" value="Acyl-CoA N-acyltransferases (Nat)"/>
    <property type="match status" value="1"/>
</dbReference>
<evidence type="ECO:0000313" key="4">
    <source>
        <dbReference type="EMBL" id="PRD16282.1"/>
    </source>
</evidence>
<dbReference type="AlphaFoldDB" id="A0A2S9IER7"/>
<evidence type="ECO:0000256" key="2">
    <source>
        <dbReference type="ARBA" id="ARBA00023315"/>
    </source>
</evidence>
<keyword evidence="1 4" id="KW-0808">Transferase</keyword>
<evidence type="ECO:0000313" key="5">
    <source>
        <dbReference type="Proteomes" id="UP000239181"/>
    </source>
</evidence>
<evidence type="ECO:0000259" key="3">
    <source>
        <dbReference type="PROSITE" id="PS51186"/>
    </source>
</evidence>
<reference evidence="4 5" key="1">
    <citation type="submission" date="2017-10" db="EMBL/GenBank/DDBJ databases">
        <title>Draft genome of two endophytic bacteria isolated from 'guarana' Paullinia cupana (Mart.) Ducke.</title>
        <authorList>
            <person name="Siqueira K.A."/>
            <person name="Liotti R.G."/>
            <person name="Mendes T.A."/>
            <person name="Soares M.A."/>
        </authorList>
    </citation>
    <scope>NUCLEOTIDE SEQUENCE [LARGE SCALE GENOMIC DNA]</scope>
    <source>
        <strain evidence="4 5">342</strain>
    </source>
</reference>
<dbReference type="PANTHER" id="PTHR43800">
    <property type="entry name" value="PEPTIDYL-LYSINE N-ACETYLTRANSFERASE YJAB"/>
    <property type="match status" value="1"/>
</dbReference>
<dbReference type="EMBL" id="PDET01000003">
    <property type="protein sequence ID" value="PRD16282.1"/>
    <property type="molecule type" value="Genomic_DNA"/>
</dbReference>
<dbReference type="Gene3D" id="3.40.630.30">
    <property type="match status" value="1"/>
</dbReference>
<dbReference type="InterPro" id="IPR000182">
    <property type="entry name" value="GNAT_dom"/>
</dbReference>
<gene>
    <name evidence="4" type="ORF">CQW29_05560</name>
</gene>
<keyword evidence="2" id="KW-0012">Acyltransferase</keyword>
<comment type="caution">
    <text evidence="4">The sequence shown here is derived from an EMBL/GenBank/DDBJ whole genome shotgun (WGS) entry which is preliminary data.</text>
</comment>
<organism evidence="4 5">
    <name type="scientific">Pantoea coffeiphila</name>
    <dbReference type="NCBI Taxonomy" id="1465635"/>
    <lineage>
        <taxon>Bacteria</taxon>
        <taxon>Pseudomonadati</taxon>
        <taxon>Pseudomonadota</taxon>
        <taxon>Gammaproteobacteria</taxon>
        <taxon>Enterobacterales</taxon>
        <taxon>Erwiniaceae</taxon>
        <taxon>Pantoea</taxon>
    </lineage>
</organism>
<dbReference type="PANTHER" id="PTHR43800:SF1">
    <property type="entry name" value="PEPTIDYL-LYSINE N-ACETYLTRANSFERASE YJAB"/>
    <property type="match status" value="1"/>
</dbReference>
<dbReference type="InterPro" id="IPR016181">
    <property type="entry name" value="Acyl_CoA_acyltransferase"/>
</dbReference>
<dbReference type="Pfam" id="PF00583">
    <property type="entry name" value="Acetyltransf_1"/>
    <property type="match status" value="1"/>
</dbReference>
<accession>A0A2S9IER7</accession>
<proteinExistence type="predicted"/>
<keyword evidence="5" id="KW-1185">Reference proteome</keyword>
<feature type="domain" description="N-acetyltransferase" evidence="3">
    <location>
        <begin position="3"/>
        <end position="163"/>
    </location>
</feature>
<name>A0A2S9IER7_9GAMM</name>
<dbReference type="CDD" id="cd04301">
    <property type="entry name" value="NAT_SF"/>
    <property type="match status" value="1"/>
</dbReference>
<sequence>MTERIRLAKAEEAELLHGLLQRAYAPLIPQGIHFTITRSSVEDVRAVIASESTFVLENEGRLVATLTVRFPWAADSKQVSPWPFLHWFAVDPEFKGQGFGSRIIRYVEESFLRDTLKSPAVYLATAIKHPWLSQLYLRRGYQPFHRAVNPLGVELVYLTRVLDQQRYQQAKIKEYVHDFIENSLTA</sequence>
<dbReference type="RefSeq" id="WP_105591724.1">
    <property type="nucleotide sequence ID" value="NZ_PDET01000003.1"/>
</dbReference>
<dbReference type="OrthoDB" id="8116329at2"/>
<dbReference type="PROSITE" id="PS51186">
    <property type="entry name" value="GNAT"/>
    <property type="match status" value="1"/>
</dbReference>
<protein>
    <submittedName>
        <fullName evidence="4">GNAT family N-acetyltransferase</fullName>
    </submittedName>
</protein>
<evidence type="ECO:0000256" key="1">
    <source>
        <dbReference type="ARBA" id="ARBA00022679"/>
    </source>
</evidence>